<dbReference type="Gene3D" id="1.10.510.10">
    <property type="entry name" value="Transferase(Phosphotransferase) domain 1"/>
    <property type="match status" value="1"/>
</dbReference>
<keyword evidence="8" id="KW-0694">RNA-binding</keyword>
<sequence>MEDKIIEVLRRAGTPVMTLDIAKAVGLNTKKDVNSTLYGLRDRGVVRRTDSNPPKWSLVSPKEQEAPGRSGKMWKRTDEGAEEDARDCSRKPSNTADTANSSRGGLRGLEEFDIEEDFDEGGYGWIFKARHKVDRKCYAVKIVKYDGEKEKREVEALAALQHSSIVRYYTSWIGPPYKCNNTNTPSKGSLLQNCSTESSGGVVFEQGGCSFPSAASCTAESREEEELESWSQTSSSDMSTKQMIATAKRCLYIQMEFCEGGSLDQWLLDKGKERSKGEATEIFQQIVKGVEYIHSSGHIHRDLKPQNILFAADGRIKIGDFGLVTTIGDKNISPVERTKEKGTKSYMSPEQENQSTYDEKTDIFPLGLIFFELLWTMGTMAEKNKIWKELRSRSFPVEFREKYAFEHKLIYDMLSLEPEDRPGASDIKERLHALMDHVSSPKQRTV</sequence>
<dbReference type="OrthoDB" id="341578at2759"/>
<dbReference type="GeneID" id="108927144"/>
<dbReference type="PANTHER" id="PTHR11042:SF194">
    <property type="entry name" value="DOUBLE-STRANDED RNA ACTIVATED PROTEIN KINASE"/>
    <property type="match status" value="1"/>
</dbReference>
<reference evidence="12 13" key="1">
    <citation type="submission" date="2019-04" db="EMBL/GenBank/DDBJ databases">
        <authorList>
            <consortium name="Wellcome Sanger Institute Data Sharing"/>
        </authorList>
    </citation>
    <scope>NUCLEOTIDE SEQUENCE [LARGE SCALE GENOMIC DNA]</scope>
</reference>
<dbReference type="Pfam" id="PF02295">
    <property type="entry name" value="z-alpha"/>
    <property type="match status" value="1"/>
</dbReference>
<evidence type="ECO:0000259" key="10">
    <source>
        <dbReference type="PROSITE" id="PS50011"/>
    </source>
</evidence>
<dbReference type="GO" id="GO:0005634">
    <property type="term" value="C:nucleus"/>
    <property type="evidence" value="ECO:0007669"/>
    <property type="project" value="TreeGrafter"/>
</dbReference>
<evidence type="ECO:0000256" key="4">
    <source>
        <dbReference type="ARBA" id="ARBA00022679"/>
    </source>
</evidence>
<evidence type="ECO:0000256" key="5">
    <source>
        <dbReference type="ARBA" id="ARBA00022741"/>
    </source>
</evidence>
<dbReference type="PANTHER" id="PTHR11042">
    <property type="entry name" value="EUKARYOTIC TRANSLATION INITIATION FACTOR 2-ALPHA KINASE EIF2-ALPHA KINASE -RELATED"/>
    <property type="match status" value="1"/>
</dbReference>
<dbReference type="EC" id="2.7.11.1" evidence="1"/>
<feature type="compositionally biased region" description="Polar residues" evidence="9">
    <location>
        <begin position="91"/>
        <end position="103"/>
    </location>
</feature>
<evidence type="ECO:0000313" key="12">
    <source>
        <dbReference type="Ensembl" id="ENSSFOP00015062435.1"/>
    </source>
</evidence>
<dbReference type="Gene3D" id="3.30.200.20">
    <property type="entry name" value="Phosphorylase Kinase, domain 1"/>
    <property type="match status" value="1"/>
</dbReference>
<dbReference type="SMART" id="SM00550">
    <property type="entry name" value="Zalpha"/>
    <property type="match status" value="1"/>
</dbReference>
<dbReference type="CTD" id="503703"/>
<dbReference type="AlphaFoldDB" id="A0A8C9VN81"/>
<feature type="region of interest" description="Disordered" evidence="9">
    <location>
        <begin position="45"/>
        <end position="105"/>
    </location>
</feature>
<keyword evidence="13" id="KW-1185">Reference proteome</keyword>
<name>A0A8C9VN81_SCLFO</name>
<dbReference type="InterPro" id="IPR036388">
    <property type="entry name" value="WH-like_DNA-bd_sf"/>
</dbReference>
<dbReference type="PROSITE" id="PS50139">
    <property type="entry name" value="Z_BINDING"/>
    <property type="match status" value="1"/>
</dbReference>
<evidence type="ECO:0000256" key="1">
    <source>
        <dbReference type="ARBA" id="ARBA00012513"/>
    </source>
</evidence>
<dbReference type="GO" id="GO:0005524">
    <property type="term" value="F:ATP binding"/>
    <property type="evidence" value="ECO:0007669"/>
    <property type="project" value="UniProtKB-KW"/>
</dbReference>
<dbReference type="Gene3D" id="1.10.10.10">
    <property type="entry name" value="Winged helix-like DNA-binding domain superfamily/Winged helix DNA-binding domain"/>
    <property type="match status" value="1"/>
</dbReference>
<dbReference type="SUPFAM" id="SSF46785">
    <property type="entry name" value="Winged helix' DNA-binding domain"/>
    <property type="match status" value="1"/>
</dbReference>
<reference evidence="12" key="3">
    <citation type="submission" date="2025-09" db="UniProtKB">
        <authorList>
            <consortium name="Ensembl"/>
        </authorList>
    </citation>
    <scope>IDENTIFICATION</scope>
</reference>
<keyword evidence="4" id="KW-0808">Transferase</keyword>
<reference evidence="12" key="2">
    <citation type="submission" date="2025-08" db="UniProtKB">
        <authorList>
            <consortium name="Ensembl"/>
        </authorList>
    </citation>
    <scope>IDENTIFICATION</scope>
</reference>
<evidence type="ECO:0000256" key="6">
    <source>
        <dbReference type="ARBA" id="ARBA00022777"/>
    </source>
</evidence>
<dbReference type="Proteomes" id="UP000694397">
    <property type="component" value="Chromosome 4"/>
</dbReference>
<evidence type="ECO:0000259" key="11">
    <source>
        <dbReference type="PROSITE" id="PS50139"/>
    </source>
</evidence>
<evidence type="ECO:0000256" key="9">
    <source>
        <dbReference type="SAM" id="MobiDB-lite"/>
    </source>
</evidence>
<evidence type="ECO:0000256" key="2">
    <source>
        <dbReference type="ARBA" id="ARBA00022527"/>
    </source>
</evidence>
<dbReference type="InterPro" id="IPR000719">
    <property type="entry name" value="Prot_kinase_dom"/>
</dbReference>
<dbReference type="SMART" id="SM00220">
    <property type="entry name" value="S_TKc"/>
    <property type="match status" value="1"/>
</dbReference>
<accession>A0A8C9VN81</accession>
<keyword evidence="6" id="KW-0418">Kinase</keyword>
<dbReference type="RefSeq" id="XP_018595766.1">
    <property type="nucleotide sequence ID" value="XM_018740250.1"/>
</dbReference>
<evidence type="ECO:0000256" key="8">
    <source>
        <dbReference type="ARBA" id="ARBA00022884"/>
    </source>
</evidence>
<evidence type="ECO:0000313" key="13">
    <source>
        <dbReference type="Proteomes" id="UP000694397"/>
    </source>
</evidence>
<dbReference type="GO" id="GO:0003723">
    <property type="term" value="F:RNA binding"/>
    <property type="evidence" value="ECO:0007669"/>
    <property type="project" value="UniProtKB-KW"/>
</dbReference>
<evidence type="ECO:0000256" key="7">
    <source>
        <dbReference type="ARBA" id="ARBA00022840"/>
    </source>
</evidence>
<organism evidence="12 13">
    <name type="scientific">Scleropages formosus</name>
    <name type="common">Asian bonytongue</name>
    <name type="synonym">Osteoglossum formosum</name>
    <dbReference type="NCBI Taxonomy" id="113540"/>
    <lineage>
        <taxon>Eukaryota</taxon>
        <taxon>Metazoa</taxon>
        <taxon>Chordata</taxon>
        <taxon>Craniata</taxon>
        <taxon>Vertebrata</taxon>
        <taxon>Euteleostomi</taxon>
        <taxon>Actinopterygii</taxon>
        <taxon>Neopterygii</taxon>
        <taxon>Teleostei</taxon>
        <taxon>Osteoglossocephala</taxon>
        <taxon>Osteoglossomorpha</taxon>
        <taxon>Osteoglossiformes</taxon>
        <taxon>Osteoglossidae</taxon>
        <taxon>Scleropages</taxon>
    </lineage>
</organism>
<dbReference type="FunFam" id="1.10.510.10:FF:000251">
    <property type="entry name" value="eukaryotic translation initiation factor 2-alpha kinase 3"/>
    <property type="match status" value="1"/>
</dbReference>
<dbReference type="GO" id="GO:0005737">
    <property type="term" value="C:cytoplasm"/>
    <property type="evidence" value="ECO:0007669"/>
    <property type="project" value="TreeGrafter"/>
</dbReference>
<dbReference type="Pfam" id="PF00069">
    <property type="entry name" value="Pkinase"/>
    <property type="match status" value="1"/>
</dbReference>
<dbReference type="PROSITE" id="PS50011">
    <property type="entry name" value="PROTEIN_KINASE_DOM"/>
    <property type="match status" value="1"/>
</dbReference>
<proteinExistence type="predicted"/>
<dbReference type="GO" id="GO:0004694">
    <property type="term" value="F:eukaryotic translation initiation factor 2alpha kinase activity"/>
    <property type="evidence" value="ECO:0007669"/>
    <property type="project" value="TreeGrafter"/>
</dbReference>
<feature type="domain" description="Z-binding" evidence="11">
    <location>
        <begin position="1"/>
        <end position="60"/>
    </location>
</feature>
<dbReference type="GO" id="GO:0003726">
    <property type="term" value="F:double-stranded RNA adenosine deaminase activity"/>
    <property type="evidence" value="ECO:0007669"/>
    <property type="project" value="InterPro"/>
</dbReference>
<keyword evidence="5" id="KW-0547">Nucleotide-binding</keyword>
<dbReference type="Ensembl" id="ENSSFOT00015082938.1">
    <property type="protein sequence ID" value="ENSSFOP00015062435.1"/>
    <property type="gene ID" value="ENSSFOG00015008967.2"/>
</dbReference>
<dbReference type="InterPro" id="IPR042371">
    <property type="entry name" value="Z_dom"/>
</dbReference>
<gene>
    <name evidence="12" type="primary">pkz</name>
</gene>
<dbReference type="InterPro" id="IPR011009">
    <property type="entry name" value="Kinase-like_dom_sf"/>
</dbReference>
<keyword evidence="7" id="KW-0067">ATP-binding</keyword>
<feature type="domain" description="Protein kinase" evidence="10">
    <location>
        <begin position="112"/>
        <end position="435"/>
    </location>
</feature>
<dbReference type="GeneTree" id="ENSGT00940000163863"/>
<keyword evidence="3" id="KW-0597">Phosphoprotein</keyword>
<dbReference type="InterPro" id="IPR050339">
    <property type="entry name" value="CC_SR_Kinase"/>
</dbReference>
<dbReference type="InterPro" id="IPR036390">
    <property type="entry name" value="WH_DNA-bd_sf"/>
</dbReference>
<evidence type="ECO:0000256" key="3">
    <source>
        <dbReference type="ARBA" id="ARBA00022553"/>
    </source>
</evidence>
<protein>
    <recommendedName>
        <fullName evidence="1">non-specific serine/threonine protein kinase</fullName>
        <ecNumber evidence="1">2.7.11.1</ecNumber>
    </recommendedName>
</protein>
<dbReference type="KEGG" id="sfm:108927144"/>
<keyword evidence="2" id="KW-0723">Serine/threonine-protein kinase</keyword>
<dbReference type="SUPFAM" id="SSF56112">
    <property type="entry name" value="Protein kinase-like (PK-like)"/>
    <property type="match status" value="1"/>
</dbReference>